<organism evidence="2 3">
    <name type="scientific">Cupriavidus pauculus</name>
    <dbReference type="NCBI Taxonomy" id="82633"/>
    <lineage>
        <taxon>Bacteria</taxon>
        <taxon>Pseudomonadati</taxon>
        <taxon>Pseudomonadota</taxon>
        <taxon>Betaproteobacteria</taxon>
        <taxon>Burkholderiales</taxon>
        <taxon>Burkholderiaceae</taxon>
        <taxon>Cupriavidus</taxon>
    </lineage>
</organism>
<name>A0A5P2H2E5_9BURK</name>
<evidence type="ECO:0000256" key="1">
    <source>
        <dbReference type="SAM" id="MobiDB-lite"/>
    </source>
</evidence>
<dbReference type="Proteomes" id="UP000322822">
    <property type="component" value="Chromosome 1"/>
</dbReference>
<feature type="region of interest" description="Disordered" evidence="1">
    <location>
        <begin position="40"/>
        <end position="72"/>
    </location>
</feature>
<gene>
    <name evidence="2" type="ORF">FOB72_08190</name>
</gene>
<dbReference type="AlphaFoldDB" id="A0A5P2H2E5"/>
<proteinExistence type="predicted"/>
<dbReference type="RefSeq" id="WP_150372071.1">
    <property type="nucleotide sequence ID" value="NZ_CP044065.1"/>
</dbReference>
<protein>
    <submittedName>
        <fullName evidence="2">Uncharacterized protein</fullName>
    </submittedName>
</protein>
<accession>A0A5P2H2E5</accession>
<dbReference type="OrthoDB" id="8592386at2"/>
<evidence type="ECO:0000313" key="2">
    <source>
        <dbReference type="EMBL" id="QET02026.1"/>
    </source>
</evidence>
<evidence type="ECO:0000313" key="3">
    <source>
        <dbReference type="Proteomes" id="UP000322822"/>
    </source>
</evidence>
<feature type="compositionally biased region" description="Basic and acidic residues" evidence="1">
    <location>
        <begin position="44"/>
        <end position="72"/>
    </location>
</feature>
<reference evidence="2 3" key="1">
    <citation type="submission" date="2019-09" db="EMBL/GenBank/DDBJ databases">
        <title>FDA dAtabase for Regulatory Grade micrObial Sequences (FDA-ARGOS): Supporting development and validation of Infectious Disease Dx tests.</title>
        <authorList>
            <person name="Sciortino C."/>
            <person name="Tallon L."/>
            <person name="Sadzewicz L."/>
            <person name="Vavikolanu K."/>
            <person name="Mehta A."/>
            <person name="Aluvathingal J."/>
            <person name="Nadendla S."/>
            <person name="Nandy P."/>
            <person name="Geyer C."/>
            <person name="Yan Y."/>
            <person name="Sichtig H."/>
        </authorList>
    </citation>
    <scope>NUCLEOTIDE SEQUENCE [LARGE SCALE GENOMIC DNA]</scope>
    <source>
        <strain evidence="2 3">FDAARGOS_664</strain>
    </source>
</reference>
<dbReference type="EMBL" id="CP044065">
    <property type="protein sequence ID" value="QET02026.1"/>
    <property type="molecule type" value="Genomic_DNA"/>
</dbReference>
<sequence>MFVCQNQPCGAQWQPSEVTIKNEGQGFLFRCPMCGARNPVQARQKRDGTIEYRQSRRESPSAEPERPRGRRH</sequence>